<dbReference type="PROSITE" id="PS01166">
    <property type="entry name" value="RNA_POL_BETA"/>
    <property type="match status" value="1"/>
</dbReference>
<keyword evidence="10" id="KW-1185">Reference proteome</keyword>
<dbReference type="GO" id="GO:0032549">
    <property type="term" value="F:ribonucleoside binding"/>
    <property type="evidence" value="ECO:0007669"/>
    <property type="project" value="InterPro"/>
</dbReference>
<dbReference type="OrthoDB" id="10248617at2759"/>
<evidence type="ECO:0000259" key="7">
    <source>
        <dbReference type="Pfam" id="PF00562"/>
    </source>
</evidence>
<feature type="domain" description="DNA-directed RNA polymerase subunit 2 hybrid-binding" evidence="7">
    <location>
        <begin position="2"/>
        <end position="178"/>
    </location>
</feature>
<dbReference type="InterPro" id="IPR007121">
    <property type="entry name" value="RNA_pol_bsu_CS"/>
</dbReference>
<evidence type="ECO:0000313" key="9">
    <source>
        <dbReference type="EMBL" id="KAB7501033.1"/>
    </source>
</evidence>
<dbReference type="EC" id="2.7.7.6" evidence="2"/>
<dbReference type="Gene3D" id="2.40.270.10">
    <property type="entry name" value="DNA-directed RNA polymerase, subunit 2, domain 6"/>
    <property type="match status" value="1"/>
</dbReference>
<keyword evidence="4" id="KW-0808">Transferase</keyword>
<evidence type="ECO:0000256" key="3">
    <source>
        <dbReference type="ARBA" id="ARBA00022478"/>
    </source>
</evidence>
<comment type="caution">
    <text evidence="9">The sequence shown here is derived from an EMBL/GenBank/DDBJ whole genome shotgun (WGS) entry which is preliminary data.</text>
</comment>
<dbReference type="EMBL" id="SEYY01011953">
    <property type="protein sequence ID" value="KAB7501033.1"/>
    <property type="molecule type" value="Genomic_DNA"/>
</dbReference>
<dbReference type="GO" id="GO:0006351">
    <property type="term" value="P:DNA-templated transcription"/>
    <property type="evidence" value="ECO:0007669"/>
    <property type="project" value="InterPro"/>
</dbReference>
<organism evidence="9 10">
    <name type="scientific">Armadillidium nasatum</name>
    <dbReference type="NCBI Taxonomy" id="96803"/>
    <lineage>
        <taxon>Eukaryota</taxon>
        <taxon>Metazoa</taxon>
        <taxon>Ecdysozoa</taxon>
        <taxon>Arthropoda</taxon>
        <taxon>Crustacea</taxon>
        <taxon>Multicrustacea</taxon>
        <taxon>Malacostraca</taxon>
        <taxon>Eumalacostraca</taxon>
        <taxon>Peracarida</taxon>
        <taxon>Isopoda</taxon>
        <taxon>Oniscidea</taxon>
        <taxon>Crinocheta</taxon>
        <taxon>Armadillidiidae</taxon>
        <taxon>Armadillidium</taxon>
    </lineage>
</organism>
<sequence length="350" mass="39822">MYVEKVMLSSDPDEFNIIKILLRQTRRPELGDKFSSRHGQKGVTGLIVNQEDLPYSDMGLFPDMIMNPHGFPSRMTVGKLLELIGSKAAALEGKFNYGTAFGGTSIKDILEDLVKHGFNYEGKDILYSGLTGEPLPSYIFFGPVYYQKLKHMVLDKMHARSRGPMAVLTRQPTEGRARDGGLRLGEMERDCLIGPWSKTYSILRYLASVMGEIIADLIPEWSDMDVDTLVQPVRTIEEKWQLVPAFLKVQGLVKQHIDSFNYFVNTDIKKIVEANSKITTEVDARFYVKYKDVRVGKPNIEEGLDMIKETTPHQCRLRDITYSAPITVDVEYMRGDSLHLQEIFVLPIIY</sequence>
<dbReference type="InterPro" id="IPR007120">
    <property type="entry name" value="DNA-dir_RNAP_su2_dom"/>
</dbReference>
<evidence type="ECO:0000259" key="8">
    <source>
        <dbReference type="Pfam" id="PF04563"/>
    </source>
</evidence>
<comment type="similarity">
    <text evidence="1">Belongs to the RNA polymerase beta chain family.</text>
</comment>
<accession>A0A5N5T3F4</accession>
<dbReference type="SUPFAM" id="SSF64484">
    <property type="entry name" value="beta and beta-prime subunits of DNA dependent RNA-polymerase"/>
    <property type="match status" value="2"/>
</dbReference>
<keyword evidence="6" id="KW-0804">Transcription</keyword>
<dbReference type="Gene3D" id="3.90.1100.10">
    <property type="match status" value="1"/>
</dbReference>
<name>A0A5N5T3F4_9CRUS</name>
<dbReference type="Proteomes" id="UP000326759">
    <property type="component" value="Unassembled WGS sequence"/>
</dbReference>
<dbReference type="GO" id="GO:0003677">
    <property type="term" value="F:DNA binding"/>
    <property type="evidence" value="ECO:0007669"/>
    <property type="project" value="InterPro"/>
</dbReference>
<dbReference type="GO" id="GO:0000428">
    <property type="term" value="C:DNA-directed RNA polymerase complex"/>
    <property type="evidence" value="ECO:0007669"/>
    <property type="project" value="UniProtKB-KW"/>
</dbReference>
<dbReference type="PANTHER" id="PTHR20856">
    <property type="entry name" value="DNA-DIRECTED RNA POLYMERASE I SUBUNIT 2"/>
    <property type="match status" value="1"/>
</dbReference>
<evidence type="ECO:0000256" key="5">
    <source>
        <dbReference type="ARBA" id="ARBA00022695"/>
    </source>
</evidence>
<dbReference type="AlphaFoldDB" id="A0A5N5T3F4"/>
<evidence type="ECO:0000256" key="2">
    <source>
        <dbReference type="ARBA" id="ARBA00012418"/>
    </source>
</evidence>
<dbReference type="Gene3D" id="3.90.1800.10">
    <property type="entry name" value="RNA polymerase alpha subunit dimerisation domain"/>
    <property type="match status" value="1"/>
</dbReference>
<feature type="domain" description="RNA polymerase beta subunit protrusion" evidence="8">
    <location>
        <begin position="251"/>
        <end position="334"/>
    </location>
</feature>
<dbReference type="Pfam" id="PF00562">
    <property type="entry name" value="RNA_pol_Rpb2_6"/>
    <property type="match status" value="1"/>
</dbReference>
<dbReference type="FunFam" id="2.40.270.10:FF:000011">
    <property type="entry name" value="DNA-directed RNA polymerase subunit beta"/>
    <property type="match status" value="1"/>
</dbReference>
<dbReference type="InterPro" id="IPR015712">
    <property type="entry name" value="DNA-dir_RNA_pol_su2"/>
</dbReference>
<evidence type="ECO:0000256" key="4">
    <source>
        <dbReference type="ARBA" id="ARBA00022679"/>
    </source>
</evidence>
<dbReference type="GO" id="GO:0003899">
    <property type="term" value="F:DNA-directed RNA polymerase activity"/>
    <property type="evidence" value="ECO:0007669"/>
    <property type="project" value="UniProtKB-EC"/>
</dbReference>
<keyword evidence="3 9" id="KW-0240">DNA-directed RNA polymerase</keyword>
<evidence type="ECO:0000256" key="6">
    <source>
        <dbReference type="ARBA" id="ARBA00023163"/>
    </source>
</evidence>
<proteinExistence type="inferred from homology"/>
<reference evidence="9 10" key="1">
    <citation type="journal article" date="2019" name="PLoS Biol.">
        <title>Sex chromosomes control vertical transmission of feminizing Wolbachia symbionts in an isopod.</title>
        <authorList>
            <person name="Becking T."/>
            <person name="Chebbi M.A."/>
            <person name="Giraud I."/>
            <person name="Moumen B."/>
            <person name="Laverre T."/>
            <person name="Caubet Y."/>
            <person name="Peccoud J."/>
            <person name="Gilbert C."/>
            <person name="Cordaux R."/>
        </authorList>
    </citation>
    <scope>NUCLEOTIDE SEQUENCE [LARGE SCALE GENOMIC DNA]</scope>
    <source>
        <strain evidence="9">ANa2</strain>
        <tissue evidence="9">Whole body excluding digestive tract and cuticle</tissue>
    </source>
</reference>
<dbReference type="InterPro" id="IPR037033">
    <property type="entry name" value="DNA-dir_RNAP_su2_hyb_sf"/>
</dbReference>
<evidence type="ECO:0000313" key="10">
    <source>
        <dbReference type="Proteomes" id="UP000326759"/>
    </source>
</evidence>
<gene>
    <name evidence="9" type="primary">Polr3b_1</name>
    <name evidence="9" type="ORF">Anas_00499</name>
</gene>
<evidence type="ECO:0000256" key="1">
    <source>
        <dbReference type="ARBA" id="ARBA00006835"/>
    </source>
</evidence>
<keyword evidence="5" id="KW-0548">Nucleotidyltransferase</keyword>
<dbReference type="InterPro" id="IPR007644">
    <property type="entry name" value="RNA_pol_bsu_protrusion"/>
</dbReference>
<dbReference type="Pfam" id="PF04563">
    <property type="entry name" value="RNA_pol_Rpb2_1"/>
    <property type="match status" value="1"/>
</dbReference>
<protein>
    <recommendedName>
        <fullName evidence="2">DNA-directed RNA polymerase</fullName>
        <ecNumber evidence="2">2.7.7.6</ecNumber>
    </recommendedName>
</protein>